<evidence type="ECO:0000256" key="7">
    <source>
        <dbReference type="ARBA" id="ARBA00022679"/>
    </source>
</evidence>
<dbReference type="GO" id="GO:0016787">
    <property type="term" value="F:hydrolase activity"/>
    <property type="evidence" value="ECO:0007669"/>
    <property type="project" value="UniProtKB-KW"/>
</dbReference>
<dbReference type="CDD" id="cd22349">
    <property type="entry name" value="PDDEXK_RNA_polymerase-like"/>
    <property type="match status" value="1"/>
</dbReference>
<evidence type="ECO:0000256" key="10">
    <source>
        <dbReference type="ARBA" id="ARBA00022801"/>
    </source>
</evidence>
<dbReference type="NCBIfam" id="TIGR04202">
    <property type="entry name" value="capSnatchArena"/>
    <property type="match status" value="1"/>
</dbReference>
<dbReference type="Proteomes" id="UP000124141">
    <property type="component" value="Genome"/>
</dbReference>
<evidence type="ECO:0000259" key="19">
    <source>
        <dbReference type="PROSITE" id="PS50525"/>
    </source>
</evidence>
<evidence type="ECO:0000256" key="11">
    <source>
        <dbReference type="ARBA" id="ARBA00022842"/>
    </source>
</evidence>
<dbReference type="InterPro" id="IPR007322">
    <property type="entry name" value="RNA_pol_bunyavir"/>
</dbReference>
<comment type="cofactor">
    <cofactor evidence="2">
        <name>Mg(2+)</name>
        <dbReference type="ChEBI" id="CHEBI:18420"/>
    </cofactor>
</comment>
<dbReference type="InterPro" id="IPR048006">
    <property type="entry name" value="CapSnatch_bunyavir"/>
</dbReference>
<evidence type="ECO:0000256" key="6">
    <source>
        <dbReference type="ARBA" id="ARBA00022484"/>
    </source>
</evidence>
<keyword evidence="6" id="KW-0696">RNA-directed RNA polymerase</keyword>
<evidence type="ECO:0000256" key="2">
    <source>
        <dbReference type="ARBA" id="ARBA00001946"/>
    </source>
</evidence>
<evidence type="ECO:0000256" key="18">
    <source>
        <dbReference type="SAM" id="Coils"/>
    </source>
</evidence>
<dbReference type="Gene3D" id="3.40.91.60">
    <property type="match status" value="1"/>
</dbReference>
<evidence type="ECO:0000313" key="21">
    <source>
        <dbReference type="Proteomes" id="UP000124141"/>
    </source>
</evidence>
<dbReference type="PROSITE" id="PS50525">
    <property type="entry name" value="RDRP_SSRNA_NEG_SEG"/>
    <property type="match status" value="1"/>
</dbReference>
<comment type="catalytic activity">
    <reaction evidence="17">
        <text>RNA(n) + a ribonucleoside 5'-triphosphate = RNA(n+1) + diphosphate</text>
        <dbReference type="Rhea" id="RHEA:21248"/>
        <dbReference type="Rhea" id="RHEA-COMP:14527"/>
        <dbReference type="Rhea" id="RHEA-COMP:17342"/>
        <dbReference type="ChEBI" id="CHEBI:33019"/>
        <dbReference type="ChEBI" id="CHEBI:61557"/>
        <dbReference type="ChEBI" id="CHEBI:140395"/>
        <dbReference type="EC" id="2.7.7.48"/>
    </reaction>
</comment>
<keyword evidence="18" id="KW-0175">Coiled coil</keyword>
<evidence type="ECO:0000256" key="4">
    <source>
        <dbReference type="ARBA" id="ARBA00012494"/>
    </source>
</evidence>
<protein>
    <recommendedName>
        <fullName evidence="5">RNA-directed RNA polymerase L</fullName>
        <ecNumber evidence="4">2.7.7.48</ecNumber>
    </recommendedName>
    <alternativeName>
        <fullName evidence="13">Large structural protein</fullName>
    </alternativeName>
    <alternativeName>
        <fullName evidence="15">Replicase</fullName>
    </alternativeName>
    <alternativeName>
        <fullName evidence="14">Transcriptase</fullName>
    </alternativeName>
</protein>
<name>A0A088MSL5_9VIRU</name>
<evidence type="ECO:0000256" key="14">
    <source>
        <dbReference type="ARBA" id="ARBA00030436"/>
    </source>
</evidence>
<evidence type="ECO:0000256" key="13">
    <source>
        <dbReference type="ARBA" id="ARBA00030285"/>
    </source>
</evidence>
<dbReference type="EC" id="2.7.7.48" evidence="4"/>
<keyword evidence="9" id="KW-0547">Nucleotide-binding</keyword>
<evidence type="ECO:0000256" key="5">
    <source>
        <dbReference type="ARBA" id="ARBA00018602"/>
    </source>
</evidence>
<keyword evidence="12" id="KW-0693">Viral RNA replication</keyword>
<evidence type="ECO:0000256" key="9">
    <source>
        <dbReference type="ARBA" id="ARBA00022741"/>
    </source>
</evidence>
<dbReference type="GO" id="GO:0000166">
    <property type="term" value="F:nucleotide binding"/>
    <property type="evidence" value="ECO:0007669"/>
    <property type="project" value="UniProtKB-KW"/>
</dbReference>
<feature type="domain" description="RdRp catalytic" evidence="19">
    <location>
        <begin position="1046"/>
        <end position="1232"/>
    </location>
</feature>
<dbReference type="EMBL" id="KJ867193">
    <property type="protein sequence ID" value="AIN37021.1"/>
    <property type="molecule type" value="Viral_cRNA"/>
</dbReference>
<sequence length="2268" mass="262448">MDQNQYQQYLARIRSARDATVAKDIDTDLLMSRHDYFGQQVCRALGIEYRNDIPLIDIFLEIDPDFDPLSISIPAITPDNYQFIDNILFIIDYKVSVSKDSSIQTFNKYTELISPICKNIGILLDVVIIRANPLTQEVSINSDLFKNYFTIRNLEFDFHQFADLKRILYEKFSEDEEFLLKISHGDFTLTAPWTQENVRELYDHPIYKEFKYSMPIPYRRLFEESLQFSAYSAEKWNTNLLNLKKYTQDYYSQYIATQAKAIFTNTGDYPKPSEQEILTGWAEMTNLLSAEKQFSNNINDQKPSGHFIWGEPDMELSNSSVPKLLRVSKALRSIKSNDKIGDAFISIGHCCNIEGFESTYEDVTALRKVKAQTEWKTVMNKKLEPVKINEALVLWEQQFVIQNDYFKDNNRVVLLKDFFGIGKHKTFKDKTVTDTEIGKPKILDFNDKIIYLESAKMVDKSKQILSKKSNLDINKDFIYSTYGQQIKNASSCTHDTLCSLLTSNFWACLGDISTLMKNMLAVSQYNRHNTFRIATCANNNLFALVMPSVDIKTKRSTLVYCIILLHRHEDGLLNPGALFNTYKTYTGYISISKSMRLDKERCQRIVTSPGLFLTTSLLFKEENNSLDLNDIATFSFYTSVSVTKSLLSLTEPSRYMIMNSLALSSHVKDYIIEKFRPYTKTLFSVYVVMKIKDACLSAYNQKSKIELRDVYLTDYEITQKGVSNKKSFNSIWFSGKVSLKSYINQIYLPFYFNAKGLHDKHHVYIDLAKTILEIEADQRGTTGSIWSNTPKKQHVNLPLLVHSISKNLLLDTSRHNHLRNKIENRNNFKRSLSTISTFTSSKSCLKIGDFEEEKIKTSRLANKATQSAIKKTRIANLNFVSEEELTNTVQHATYKDLKAAVPNYTDHISTKVFDRLYELFKNGMPDKPAVELFLDTMKNHKKFYFTFFNKGQKTFTDREIFVGEFEAKMCLYLVERIAKERCKLNPDEMISEPGDSKMKALEAKYNEEVRYIIEKTRSANNEIDARIEELQNQLSVNPDINKKLKDMQDTKAKAVKLEINADMSKWSAQDVFYKYFWLIAMDPILYPNEKEHILYFFCNYMQKEVILPDELMCNILDQKIQHDNDLISMMTNNFNTNSICIKRNWLQGNFNYTSSYIHTCAMSVFKDIIKEIALYLEGDCLVNSMVHSDDNHTSVILVQNKVSEEVIIDTTMQQFERTCLAFGCQANMKKTYVNNIIKEFVSLFCISGEPFSVYGRFLLTSVGDCAYIGPYEDMASRLTSTQTAIKHGCPPSLAWVSIALNQWITFNTYNMLPGQKNDPTKIFLTKREELPLELFGLLSTELSTLALLGMDSNNVTFLTSLLRKCTPVLYRRESIQVQSQKIQDWDLRLLSNAEVFYLKVLRYFVLDNIMEVDDTMGETSEMRGKSILTPRKFTTAGSMKKLLSYRDYQDTIENQDRFHANLEYMLKKPELLVTKGETKEDFINSIIYRYNSKKFKESLSIQNPAQLFIEQILFSSKPVIDYLGLKEKIYTVGDTLFEENNPDIFGRLTFPQAYRLIYTELETLNLELSDIELIYNFCILNDPLTTTIANSLLMQLIGPEQDRLGLTCNTMPEMRNMKLIHHSPALVLKAYSSSQIDIPGVEIEELQRDLVHLEEFIEKTKLTEKITKKFQARQTEQMSKEQKLILQLKEKTKFYQICYEYIKSTEHKVKIFILPSKAYTSTDFCALIQGNLLKDSTWSSIHYLKPIISTNYKGFIDKTPALEQQVASECFRLISYFGDTFINEFSKKTFLNKIIESYTYKGLQVKHLLGIIEASNYRHEFMPILYWLGKLTQKDLNKYDAMKTGEKAIWNDWQINRSLGTGPINLKITGLDKSLTIIGTDDKLHMAELSITEINQTLITISGRKLLGARHGLRFELFSKVTNLEEGMYYITYQKKGRNQYAYQIHTTESIMRRNEIHLGNRTRIFNEIVPVCPTIIARVGRKQRITIDTLEYLNYDQISLSRLKISDDEYATIKRAQLHKMLAFDGPDIENDALSITRLMKMPELMTNNFVEVVSVDIVNLSRLLNCCGTKSLDDSLLTFSDEPMEEIERSVVETVPVFNICYQKSAKKSRTYRNALQTAIKRETNSFMEAMDFTTEGFLSNENLGCLEALVSIIDLLETNEWSTILKNAIHLSMLANDFDSHFHTFALPGLFYEGNPIDNKICWQKIKEFVLTMPDIIAPPWDIVIRNFKEKAVHLVDEKVKRERNFNSFILSLKRRGGRSNLEFV</sequence>
<reference evidence="20 21" key="1">
    <citation type="journal article" date="2014" name="PLoS Negl. Trop. Dis.">
        <title>Molecular characterization of human pathogenic bunyaviruses of the nyando and bwamba/pongola virus groups leads to the genetic identification of mojui dos campos and kaeng khoi virus.</title>
        <authorList>
            <person name="Groseth A."/>
            <person name="Mampilli V."/>
            <person name="Weisend C."/>
            <person name="Dahlstrom E."/>
            <person name="Porcella S.F."/>
            <person name="Russell B.J."/>
            <person name="Tesh R.B."/>
            <person name="Ebihara H."/>
        </authorList>
    </citation>
    <scope>NUCLEOTIDE SEQUENCE [LARGE SCALE GENOMIC DNA]</scope>
    <source>
        <strain evidence="20">UgAr1712</strain>
    </source>
</reference>
<proteinExistence type="inferred from homology"/>
<evidence type="ECO:0000256" key="15">
    <source>
        <dbReference type="ARBA" id="ARBA00031012"/>
    </source>
</evidence>
<comment type="subcellular location">
    <subcellularLocation>
        <location evidence="3">Host cell</location>
    </subcellularLocation>
</comment>
<comment type="similarity">
    <text evidence="16">Belongs to the Bunyavirales RNA polymerase family.</text>
</comment>
<dbReference type="GO" id="GO:0039694">
    <property type="term" value="P:viral RNA genome replication"/>
    <property type="evidence" value="ECO:0007669"/>
    <property type="project" value="InterPro"/>
</dbReference>
<evidence type="ECO:0000256" key="1">
    <source>
        <dbReference type="ARBA" id="ARBA00001936"/>
    </source>
</evidence>
<dbReference type="Pfam" id="PF21561">
    <property type="entry name" value="L_thumb_ring_vir"/>
    <property type="match status" value="1"/>
</dbReference>
<dbReference type="GO" id="GO:0043657">
    <property type="term" value="C:host cell"/>
    <property type="evidence" value="ECO:0007669"/>
    <property type="project" value="UniProtKB-SubCell"/>
</dbReference>
<organism evidence="20 21">
    <name type="scientific">Nyando virus</name>
    <dbReference type="NCBI Taxonomy" id="35316"/>
    <lineage>
        <taxon>Viruses</taxon>
        <taxon>Riboviria</taxon>
        <taxon>Orthornavirae</taxon>
        <taxon>Negarnaviricota</taxon>
        <taxon>Polyploviricotina</taxon>
        <taxon>Bunyaviricetes</taxon>
        <taxon>Elliovirales</taxon>
        <taxon>Peribunyaviridae</taxon>
        <taxon>Orthobunyavirus</taxon>
        <taxon>Orthobunyavirus nyandoense</taxon>
    </lineage>
</organism>
<dbReference type="Pfam" id="PF15518">
    <property type="entry name" value="L_protein_N"/>
    <property type="match status" value="1"/>
</dbReference>
<dbReference type="InterPro" id="IPR048547">
    <property type="entry name" value="L_thumb_ring_bunyavir"/>
</dbReference>
<evidence type="ECO:0000313" key="20">
    <source>
        <dbReference type="EMBL" id="AIN37021.1"/>
    </source>
</evidence>
<dbReference type="InterPro" id="IPR007099">
    <property type="entry name" value="RNA-dir_pol_NSvirus"/>
</dbReference>
<dbReference type="Pfam" id="PF04196">
    <property type="entry name" value="Bunya_RdRp"/>
    <property type="match status" value="1"/>
</dbReference>
<keyword evidence="8" id="KW-0548">Nucleotidyltransferase</keyword>
<evidence type="ECO:0000256" key="12">
    <source>
        <dbReference type="ARBA" id="ARBA00022953"/>
    </source>
</evidence>
<evidence type="ECO:0000256" key="16">
    <source>
        <dbReference type="ARBA" id="ARBA00034123"/>
    </source>
</evidence>
<accession>A0A088MSL5</accession>
<comment type="cofactor">
    <cofactor evidence="1">
        <name>Mn(2+)</name>
        <dbReference type="ChEBI" id="CHEBI:29035"/>
    </cofactor>
</comment>
<dbReference type="GO" id="GO:0003968">
    <property type="term" value="F:RNA-directed RNA polymerase activity"/>
    <property type="evidence" value="ECO:0007669"/>
    <property type="project" value="UniProtKB-KW"/>
</dbReference>
<dbReference type="GO" id="GO:0006351">
    <property type="term" value="P:DNA-templated transcription"/>
    <property type="evidence" value="ECO:0007669"/>
    <property type="project" value="InterPro"/>
</dbReference>
<keyword evidence="11" id="KW-0460">Magnesium</keyword>
<evidence type="ECO:0000256" key="8">
    <source>
        <dbReference type="ARBA" id="ARBA00022695"/>
    </source>
</evidence>
<keyword evidence="10" id="KW-0378">Hydrolase</keyword>
<evidence type="ECO:0000256" key="3">
    <source>
        <dbReference type="ARBA" id="ARBA00004340"/>
    </source>
</evidence>
<feature type="coiled-coil region" evidence="18">
    <location>
        <begin position="1013"/>
        <end position="1060"/>
    </location>
</feature>
<keyword evidence="7" id="KW-0808">Transferase</keyword>
<evidence type="ECO:0000256" key="17">
    <source>
        <dbReference type="ARBA" id="ARBA00048744"/>
    </source>
</evidence>
<dbReference type="InterPro" id="IPR029124">
    <property type="entry name" value="L_protein_N"/>
</dbReference>